<protein>
    <recommendedName>
        <fullName evidence="2">MATH domain-containing protein</fullName>
    </recommendedName>
</protein>
<dbReference type="InterPro" id="IPR002083">
    <property type="entry name" value="MATH/TRAF_dom"/>
</dbReference>
<dbReference type="OrthoDB" id="289038at2759"/>
<evidence type="ECO:0000259" key="2">
    <source>
        <dbReference type="PROSITE" id="PS50144"/>
    </source>
</evidence>
<dbReference type="EMBL" id="JABAYA010000012">
    <property type="protein sequence ID" value="KAF7730979.1"/>
    <property type="molecule type" value="Genomic_DNA"/>
</dbReference>
<feature type="domain" description="MATH" evidence="2">
    <location>
        <begin position="328"/>
        <end position="451"/>
    </location>
</feature>
<feature type="coiled-coil region" evidence="1">
    <location>
        <begin position="94"/>
        <end position="135"/>
    </location>
</feature>
<keyword evidence="1" id="KW-0175">Coiled coil</keyword>
<evidence type="ECO:0000313" key="4">
    <source>
        <dbReference type="Proteomes" id="UP000605846"/>
    </source>
</evidence>
<proteinExistence type="predicted"/>
<dbReference type="InterPro" id="IPR008974">
    <property type="entry name" value="TRAF-like"/>
</dbReference>
<gene>
    <name evidence="3" type="ORF">EC973_001025</name>
</gene>
<dbReference type="AlphaFoldDB" id="A0A8H7BUW5"/>
<organism evidence="3 4">
    <name type="scientific">Apophysomyces ossiformis</name>
    <dbReference type="NCBI Taxonomy" id="679940"/>
    <lineage>
        <taxon>Eukaryota</taxon>
        <taxon>Fungi</taxon>
        <taxon>Fungi incertae sedis</taxon>
        <taxon>Mucoromycota</taxon>
        <taxon>Mucoromycotina</taxon>
        <taxon>Mucoromycetes</taxon>
        <taxon>Mucorales</taxon>
        <taxon>Mucorineae</taxon>
        <taxon>Mucoraceae</taxon>
        <taxon>Apophysomyces</taxon>
    </lineage>
</organism>
<dbReference type="SUPFAM" id="SSF49599">
    <property type="entry name" value="TRAF domain-like"/>
    <property type="match status" value="1"/>
</dbReference>
<name>A0A8H7BUW5_9FUNG</name>
<reference evidence="3" key="1">
    <citation type="submission" date="2020-01" db="EMBL/GenBank/DDBJ databases">
        <title>Genome Sequencing of Three Apophysomyces-Like Fungal Strains Confirms a Novel Fungal Genus in the Mucoromycota with divergent Burkholderia-like Endosymbiotic Bacteria.</title>
        <authorList>
            <person name="Stajich J.E."/>
            <person name="Macias A.M."/>
            <person name="Carter-House D."/>
            <person name="Lovett B."/>
            <person name="Kasson L.R."/>
            <person name="Berry K."/>
            <person name="Grigoriev I."/>
            <person name="Chang Y."/>
            <person name="Spatafora J."/>
            <person name="Kasson M.T."/>
        </authorList>
    </citation>
    <scope>NUCLEOTIDE SEQUENCE</scope>
    <source>
        <strain evidence="3">NRRL A-21654</strain>
    </source>
</reference>
<evidence type="ECO:0000256" key="1">
    <source>
        <dbReference type="SAM" id="Coils"/>
    </source>
</evidence>
<dbReference type="Gene3D" id="2.60.210.10">
    <property type="entry name" value="Apoptosis, Tumor Necrosis Factor Receptor Associated Protein 2, Chain A"/>
    <property type="match status" value="1"/>
</dbReference>
<keyword evidence="4" id="KW-1185">Reference proteome</keyword>
<evidence type="ECO:0000313" key="3">
    <source>
        <dbReference type="EMBL" id="KAF7730979.1"/>
    </source>
</evidence>
<comment type="caution">
    <text evidence="3">The sequence shown here is derived from an EMBL/GenBank/DDBJ whole genome shotgun (WGS) entry which is preliminary data.</text>
</comment>
<dbReference type="PROSITE" id="PS50144">
    <property type="entry name" value="MATH"/>
    <property type="match status" value="1"/>
</dbReference>
<dbReference type="Proteomes" id="UP000605846">
    <property type="component" value="Unassembled WGS sequence"/>
</dbReference>
<sequence>MSGADEHRSEVQFYYHVSHYIRQRLSDIKELEAISGSICHDNMNQVNEVIRQTNAHIEFIEENCSMAKEHKDAVSLDFVKLKLALSEYQSSYNLQMLNLSLQMANSNLEETRQKYDAKSQECEELISKLQSLESKIAKSQPGMEKIDLQGPLAIAAKLDRSIQETRCFVFDNYTTYDDLCKKIQEAFSLESFTVVANERHENGFKVISTTDDYKQAIQNLLKDKKLDGHAHLMEIYVQDHAEKEVIEMDSASETESDNHSEEFVNLCKQDPLPVISGSEAKSNAEEKTETYDYRRQTGHYTLEKLTSCIVDSVGLKLLPPEDHINSWFGSYHWRIRDWQDCKRKVKSETFKAGGHEWSIVMYCPPLRGRFRDHIFLYLKHAGNLEHIVQVQYVVMISNVTKPEIHHYRKVQSLSENCQHFGFLFPVKYLDKEHEGKGPYVENDQLHVSAYFRVVEAVPEHVELHQNITSEKANE</sequence>
<accession>A0A8H7BUW5</accession>